<proteinExistence type="predicted"/>
<organism evidence="2 3">
    <name type="scientific">Rotaria sordida</name>
    <dbReference type="NCBI Taxonomy" id="392033"/>
    <lineage>
        <taxon>Eukaryota</taxon>
        <taxon>Metazoa</taxon>
        <taxon>Spiralia</taxon>
        <taxon>Gnathifera</taxon>
        <taxon>Rotifera</taxon>
        <taxon>Eurotatoria</taxon>
        <taxon>Bdelloidea</taxon>
        <taxon>Philodinida</taxon>
        <taxon>Philodinidae</taxon>
        <taxon>Rotaria</taxon>
    </lineage>
</organism>
<gene>
    <name evidence="2" type="ORF">OTI717_LOCUS37243</name>
    <name evidence="1" type="ORF">RFH988_LOCUS16573</name>
</gene>
<evidence type="ECO:0000313" key="3">
    <source>
        <dbReference type="Proteomes" id="UP000663823"/>
    </source>
</evidence>
<dbReference type="EMBL" id="CAJOAX010017282">
    <property type="protein sequence ID" value="CAF4171909.1"/>
    <property type="molecule type" value="Genomic_DNA"/>
</dbReference>
<name>A0A819Z644_9BILA</name>
<protein>
    <submittedName>
        <fullName evidence="2">Uncharacterized protein</fullName>
    </submittedName>
</protein>
<dbReference type="AlphaFoldDB" id="A0A819Z644"/>
<dbReference type="Proteomes" id="UP000663882">
    <property type="component" value="Unassembled WGS sequence"/>
</dbReference>
<dbReference type="OrthoDB" id="10029320at2759"/>
<dbReference type="Proteomes" id="UP000663823">
    <property type="component" value="Unassembled WGS sequence"/>
</dbReference>
<comment type="caution">
    <text evidence="2">The sequence shown here is derived from an EMBL/GenBank/DDBJ whole genome shotgun (WGS) entry which is preliminary data.</text>
</comment>
<evidence type="ECO:0000313" key="2">
    <source>
        <dbReference type="EMBL" id="CAF4171909.1"/>
    </source>
</evidence>
<reference evidence="2" key="1">
    <citation type="submission" date="2021-02" db="EMBL/GenBank/DDBJ databases">
        <authorList>
            <person name="Nowell W R."/>
        </authorList>
    </citation>
    <scope>NUCLEOTIDE SEQUENCE</scope>
</reference>
<accession>A0A819Z644</accession>
<evidence type="ECO:0000313" key="1">
    <source>
        <dbReference type="EMBL" id="CAF1047929.1"/>
    </source>
</evidence>
<sequence>MVNSFTINDESLLKAFKSKIIQTLANWNDKNKNCHSLQWIFIKILRLYPPNKNIYRINLKTDQHVCISVQYIYCDKNEELIVEQENSYLPFLISCPVRFGFAYTFADVLIAEILEHCPVCKIAEESVPLPINKLLDLDHDSYNDLIIII</sequence>
<dbReference type="EMBL" id="CAJNOO010000853">
    <property type="protein sequence ID" value="CAF1047929.1"/>
    <property type="molecule type" value="Genomic_DNA"/>
</dbReference>